<gene>
    <name evidence="1" type="ORF">BJX68DRAFT_248701</name>
</gene>
<proteinExistence type="predicted"/>
<feature type="non-terminal residue" evidence="1">
    <location>
        <position position="1"/>
    </location>
</feature>
<dbReference type="RefSeq" id="XP_070893157.1">
    <property type="nucleotide sequence ID" value="XM_071041969.1"/>
</dbReference>
<dbReference type="EMBL" id="JBFXLR010000082">
    <property type="protein sequence ID" value="KAL2838688.1"/>
    <property type="molecule type" value="Genomic_DNA"/>
</dbReference>
<name>A0ABR4JF67_9EURO</name>
<evidence type="ECO:0000313" key="2">
    <source>
        <dbReference type="Proteomes" id="UP001610444"/>
    </source>
</evidence>
<reference evidence="1 2" key="1">
    <citation type="submission" date="2024-07" db="EMBL/GenBank/DDBJ databases">
        <title>Section-level genome sequencing and comparative genomics of Aspergillus sections Usti and Cavernicolus.</title>
        <authorList>
            <consortium name="Lawrence Berkeley National Laboratory"/>
            <person name="Nybo J.L."/>
            <person name="Vesth T.C."/>
            <person name="Theobald S."/>
            <person name="Frisvad J.C."/>
            <person name="Larsen T.O."/>
            <person name="Kjaerboelling I."/>
            <person name="Rothschild-Mancinelli K."/>
            <person name="Lyhne E.K."/>
            <person name="Kogle M.E."/>
            <person name="Barry K."/>
            <person name="Clum A."/>
            <person name="Na H."/>
            <person name="Ledsgaard L."/>
            <person name="Lin J."/>
            <person name="Lipzen A."/>
            <person name="Kuo A."/>
            <person name="Riley R."/>
            <person name="Mondo S."/>
            <person name="LaButti K."/>
            <person name="Haridas S."/>
            <person name="Pangalinan J."/>
            <person name="Salamov A.A."/>
            <person name="Simmons B.A."/>
            <person name="Magnuson J.K."/>
            <person name="Chen J."/>
            <person name="Drula E."/>
            <person name="Henrissat B."/>
            <person name="Wiebenga A."/>
            <person name="Lubbers R.J."/>
            <person name="Gomes A.C."/>
            <person name="Macurrencykelacurrency M.R."/>
            <person name="Stajich J."/>
            <person name="Grigoriev I.V."/>
            <person name="Mortensen U.H."/>
            <person name="De vries R.P."/>
            <person name="Baker S.E."/>
            <person name="Andersen M.R."/>
        </authorList>
    </citation>
    <scope>NUCLEOTIDE SEQUENCE [LARGE SCALE GENOMIC DNA]</scope>
    <source>
        <strain evidence="1 2">CBS 756.74</strain>
    </source>
</reference>
<protein>
    <submittedName>
        <fullName evidence="1">Uncharacterized protein</fullName>
    </submittedName>
</protein>
<accession>A0ABR4JF67</accession>
<organism evidence="1 2">
    <name type="scientific">Aspergillus pseudodeflectus</name>
    <dbReference type="NCBI Taxonomy" id="176178"/>
    <lineage>
        <taxon>Eukaryota</taxon>
        <taxon>Fungi</taxon>
        <taxon>Dikarya</taxon>
        <taxon>Ascomycota</taxon>
        <taxon>Pezizomycotina</taxon>
        <taxon>Eurotiomycetes</taxon>
        <taxon>Eurotiomycetidae</taxon>
        <taxon>Eurotiales</taxon>
        <taxon>Aspergillaceae</taxon>
        <taxon>Aspergillus</taxon>
        <taxon>Aspergillus subgen. Nidulantes</taxon>
    </lineage>
</organism>
<evidence type="ECO:0000313" key="1">
    <source>
        <dbReference type="EMBL" id="KAL2838688.1"/>
    </source>
</evidence>
<dbReference type="Proteomes" id="UP001610444">
    <property type="component" value="Unassembled WGS sequence"/>
</dbReference>
<comment type="caution">
    <text evidence="1">The sequence shown here is derived from an EMBL/GenBank/DDBJ whole genome shotgun (WGS) entry which is preliminary data.</text>
</comment>
<dbReference type="GeneID" id="98157133"/>
<sequence length="51" mass="5658">TLLSSEMLLTMCQLPQRDVRSLSLVSTTLYAALFPRLHRAITSRVPAMNGP</sequence>
<keyword evidence="2" id="KW-1185">Reference proteome</keyword>